<reference evidence="5" key="2">
    <citation type="submission" date="2004-02" db="EMBL/GenBank/DDBJ databases">
        <authorList>
            <consortium name="Genoscope"/>
            <consortium name="Whitehead Institute Centre for Genome Research"/>
        </authorList>
    </citation>
    <scope>NUCLEOTIDE SEQUENCE</scope>
</reference>
<keyword evidence="3" id="KW-0539">Nucleus</keyword>
<dbReference type="PANTHER" id="PTHR15321">
    <property type="entry name" value="TUMOR SUPPRESSOR P53-BINDING PROTEIN 1"/>
    <property type="match status" value="1"/>
</dbReference>
<reference evidence="5" key="1">
    <citation type="journal article" date="2004" name="Nature">
        <title>Genome duplication in the teleost fish Tetraodon nigroviridis reveals the early vertebrate proto-karyotype.</title>
        <authorList>
            <person name="Jaillon O."/>
            <person name="Aury J.-M."/>
            <person name="Brunet F."/>
            <person name="Petit J.-L."/>
            <person name="Stange-Thomann N."/>
            <person name="Mauceli E."/>
            <person name="Bouneau L."/>
            <person name="Fischer C."/>
            <person name="Ozouf-Costaz C."/>
            <person name="Bernot A."/>
            <person name="Nicaud S."/>
            <person name="Jaffe D."/>
            <person name="Fisher S."/>
            <person name="Lutfalla G."/>
            <person name="Dossat C."/>
            <person name="Segurens B."/>
            <person name="Dasilva C."/>
            <person name="Salanoubat M."/>
            <person name="Levy M."/>
            <person name="Boudet N."/>
            <person name="Castellano S."/>
            <person name="Anthouard V."/>
            <person name="Jubin C."/>
            <person name="Castelli V."/>
            <person name="Katinka M."/>
            <person name="Vacherie B."/>
            <person name="Biemont C."/>
            <person name="Skalli Z."/>
            <person name="Cattolico L."/>
            <person name="Poulain J."/>
            <person name="De Berardinis V."/>
            <person name="Cruaud C."/>
            <person name="Duprat S."/>
            <person name="Brottier P."/>
            <person name="Coutanceau J.-P."/>
            <person name="Gouzy J."/>
            <person name="Parra G."/>
            <person name="Lardier G."/>
            <person name="Chapple C."/>
            <person name="McKernan K.J."/>
            <person name="McEwan P."/>
            <person name="Bosak S."/>
            <person name="Kellis M."/>
            <person name="Volff J.-N."/>
            <person name="Guigo R."/>
            <person name="Zody M.C."/>
            <person name="Mesirov J."/>
            <person name="Lindblad-Toh K."/>
            <person name="Birren B."/>
            <person name="Nusbaum C."/>
            <person name="Kahn D."/>
            <person name="Robinson-Rechavi M."/>
            <person name="Laudet V."/>
            <person name="Schachter V."/>
            <person name="Quetier F."/>
            <person name="Saurin W."/>
            <person name="Scarpelli C."/>
            <person name="Wincker P."/>
            <person name="Lander E.S."/>
            <person name="Weissenbach J."/>
            <person name="Roest Crollius H."/>
        </authorList>
    </citation>
    <scope>NUCLEOTIDE SEQUENCE [LARGE SCALE GENOMIC DNA]</scope>
</reference>
<dbReference type="FunFam" id="3.40.50.10190:FF:000003">
    <property type="entry name" value="Tumor suppressor p53-binding protein 1"/>
    <property type="match status" value="1"/>
</dbReference>
<dbReference type="SUPFAM" id="SSF52113">
    <property type="entry name" value="BRCT domain"/>
    <property type="match status" value="2"/>
</dbReference>
<dbReference type="CDD" id="cd17724">
    <property type="entry name" value="BRCT_p53bp1_rpt2"/>
    <property type="match status" value="1"/>
</dbReference>
<evidence type="ECO:0000256" key="1">
    <source>
        <dbReference type="ARBA" id="ARBA00004123"/>
    </source>
</evidence>
<dbReference type="Pfam" id="PF18428">
    <property type="entry name" value="BRCT_3"/>
    <property type="match status" value="1"/>
</dbReference>
<keyword evidence="2" id="KW-0227">DNA damage</keyword>
<feature type="non-terminal residue" evidence="5">
    <location>
        <position position="1"/>
    </location>
</feature>
<dbReference type="PANTHER" id="PTHR15321:SF3">
    <property type="entry name" value="TP53-BINDING PROTEIN 1"/>
    <property type="match status" value="1"/>
</dbReference>
<feature type="domain" description="BRCT" evidence="4">
    <location>
        <begin position="185"/>
        <end position="280"/>
    </location>
</feature>
<sequence>QQRVGLCNTSGSGTDLPDRSADVVKTHGPLPQNASLFMGFAFMMTASSESDRLSNKLSSDEEEGEQLPFNLRRDDGGGGELFFFFFFTEYVQTGPYNKTYTESQLQAGGGFILPDFNEEQCKAAYQSLLIADQHCRTQKYLLCLASGVPCVSHLWVRDCCKDNKLLNYRNYLLPAGMGPDDAIAPALQPVQGLRVLLVFEKPTELWAQLITMGGASSVRHVQPDASDIPASKFDVVVTDHACPPLVEKNMASQQVPLVSPEWLIQSVICGERLAFHSLPRYRHNY</sequence>
<dbReference type="AlphaFoldDB" id="Q4TCN1"/>
<comment type="subcellular location">
    <subcellularLocation>
        <location evidence="1">Nucleus</location>
    </subcellularLocation>
</comment>
<dbReference type="SMART" id="SM00292">
    <property type="entry name" value="BRCT"/>
    <property type="match status" value="2"/>
</dbReference>
<dbReference type="InterPro" id="IPR047252">
    <property type="entry name" value="TP53BP1-like"/>
</dbReference>
<feature type="domain" description="BRCT" evidence="4">
    <location>
        <begin position="85"/>
        <end position="173"/>
    </location>
</feature>
<dbReference type="InterPro" id="IPR047249">
    <property type="entry name" value="BRCT_p53bp1-like_rpt1"/>
</dbReference>
<dbReference type="InterPro" id="IPR047250">
    <property type="entry name" value="BRCT_p53bp1-like_rpt2"/>
</dbReference>
<evidence type="ECO:0000259" key="4">
    <source>
        <dbReference type="PROSITE" id="PS50172"/>
    </source>
</evidence>
<dbReference type="Gene3D" id="3.40.50.10190">
    <property type="entry name" value="BRCT domain"/>
    <property type="match status" value="2"/>
</dbReference>
<gene>
    <name evidence="5" type="ORF">GSTENG00003225001</name>
</gene>
<dbReference type="OrthoDB" id="129353at2759"/>
<dbReference type="EMBL" id="CAAE01006796">
    <property type="protein sequence ID" value="CAF89351.1"/>
    <property type="molecule type" value="Genomic_DNA"/>
</dbReference>
<dbReference type="GO" id="GO:0000077">
    <property type="term" value="P:DNA damage checkpoint signaling"/>
    <property type="evidence" value="ECO:0007669"/>
    <property type="project" value="TreeGrafter"/>
</dbReference>
<feature type="non-terminal residue" evidence="5">
    <location>
        <position position="285"/>
    </location>
</feature>
<dbReference type="PROSITE" id="PS50172">
    <property type="entry name" value="BRCT"/>
    <property type="match status" value="2"/>
</dbReference>
<dbReference type="GO" id="GO:0042393">
    <property type="term" value="F:histone binding"/>
    <property type="evidence" value="ECO:0007669"/>
    <property type="project" value="TreeGrafter"/>
</dbReference>
<dbReference type="GO" id="GO:0005634">
    <property type="term" value="C:nucleus"/>
    <property type="evidence" value="ECO:0007669"/>
    <property type="project" value="UniProtKB-SubCell"/>
</dbReference>
<dbReference type="Pfam" id="PF16589">
    <property type="entry name" value="BRCT_2"/>
    <property type="match status" value="1"/>
</dbReference>
<evidence type="ECO:0000313" key="5">
    <source>
        <dbReference type="EMBL" id="CAF89351.1"/>
    </source>
</evidence>
<dbReference type="GO" id="GO:0045944">
    <property type="term" value="P:positive regulation of transcription by RNA polymerase II"/>
    <property type="evidence" value="ECO:0007669"/>
    <property type="project" value="TreeGrafter"/>
</dbReference>
<comment type="caution">
    <text evidence="5">The sequence shown here is derived from an EMBL/GenBank/DDBJ whole genome shotgun (WGS) entry which is preliminary data.</text>
</comment>
<dbReference type="InterPro" id="IPR001357">
    <property type="entry name" value="BRCT_dom"/>
</dbReference>
<name>Q4TCN1_TETNG</name>
<protein>
    <submittedName>
        <fullName evidence="5">(spotted green pufferfish) hypothetical protein</fullName>
    </submittedName>
</protein>
<accession>Q4TCN1</accession>
<dbReference type="KEGG" id="tng:GSTEN00003225G001"/>
<proteinExistence type="predicted"/>
<evidence type="ECO:0000256" key="2">
    <source>
        <dbReference type="ARBA" id="ARBA00022763"/>
    </source>
</evidence>
<organism evidence="5">
    <name type="scientific">Tetraodon nigroviridis</name>
    <name type="common">Spotted green pufferfish</name>
    <name type="synonym">Chelonodon nigroviridis</name>
    <dbReference type="NCBI Taxonomy" id="99883"/>
    <lineage>
        <taxon>Eukaryota</taxon>
        <taxon>Metazoa</taxon>
        <taxon>Chordata</taxon>
        <taxon>Craniata</taxon>
        <taxon>Vertebrata</taxon>
        <taxon>Euteleostomi</taxon>
        <taxon>Actinopterygii</taxon>
        <taxon>Neopterygii</taxon>
        <taxon>Teleostei</taxon>
        <taxon>Neoteleostei</taxon>
        <taxon>Acanthomorphata</taxon>
        <taxon>Eupercaria</taxon>
        <taxon>Tetraodontiformes</taxon>
        <taxon>Tetradontoidea</taxon>
        <taxon>Tetraodontidae</taxon>
        <taxon>Tetraodon</taxon>
    </lineage>
</organism>
<dbReference type="FunFam" id="3.40.50.10190:FF:000005">
    <property type="entry name" value="Tumor suppressor p53-binding protein 1"/>
    <property type="match status" value="1"/>
</dbReference>
<evidence type="ECO:0000256" key="3">
    <source>
        <dbReference type="ARBA" id="ARBA00023242"/>
    </source>
</evidence>
<dbReference type="InterPro" id="IPR036420">
    <property type="entry name" value="BRCT_dom_sf"/>
</dbReference>
<dbReference type="CDD" id="cd17745">
    <property type="entry name" value="BRCT_p53bp1_rpt1"/>
    <property type="match status" value="1"/>
</dbReference>